<reference evidence="1 2" key="1">
    <citation type="submission" date="2017-12" db="EMBL/GenBank/DDBJ databases">
        <title>Comparative genomics of Botrytis spp.</title>
        <authorList>
            <person name="Valero-Jimenez C.A."/>
            <person name="Tapia P."/>
            <person name="Veloso J."/>
            <person name="Silva-Moreno E."/>
            <person name="Staats M."/>
            <person name="Valdes J.H."/>
            <person name="Van Kan J.A.L."/>
        </authorList>
    </citation>
    <scope>NUCLEOTIDE SEQUENCE [LARGE SCALE GENOMIC DNA]</scope>
    <source>
        <strain evidence="1 2">Be9601</strain>
    </source>
</reference>
<protein>
    <submittedName>
        <fullName evidence="1">Uncharacterized protein</fullName>
    </submittedName>
</protein>
<organism evidence="1 2">
    <name type="scientific">Botrytis elliptica</name>
    <dbReference type="NCBI Taxonomy" id="278938"/>
    <lineage>
        <taxon>Eukaryota</taxon>
        <taxon>Fungi</taxon>
        <taxon>Dikarya</taxon>
        <taxon>Ascomycota</taxon>
        <taxon>Pezizomycotina</taxon>
        <taxon>Leotiomycetes</taxon>
        <taxon>Helotiales</taxon>
        <taxon>Sclerotiniaceae</taxon>
        <taxon>Botrytis</taxon>
    </lineage>
</organism>
<name>A0A4Z1J202_9HELO</name>
<evidence type="ECO:0000313" key="2">
    <source>
        <dbReference type="Proteomes" id="UP000297229"/>
    </source>
</evidence>
<comment type="caution">
    <text evidence="1">The sequence shown here is derived from an EMBL/GenBank/DDBJ whole genome shotgun (WGS) entry which is preliminary data.</text>
</comment>
<gene>
    <name evidence="1" type="ORF">BELL_0879g00040</name>
</gene>
<dbReference type="AlphaFoldDB" id="A0A4Z1J202"/>
<sequence>MADSGSFQDQLRRNKIDDSELKRLFFDRMAKPNAREVNGVLRTYICFLYCAIKIKLCFLCDT</sequence>
<proteinExistence type="predicted"/>
<dbReference type="EMBL" id="PQXM01000877">
    <property type="protein sequence ID" value="TGO67611.1"/>
    <property type="molecule type" value="Genomic_DNA"/>
</dbReference>
<dbReference type="Proteomes" id="UP000297229">
    <property type="component" value="Unassembled WGS sequence"/>
</dbReference>
<evidence type="ECO:0000313" key="1">
    <source>
        <dbReference type="EMBL" id="TGO67611.1"/>
    </source>
</evidence>
<accession>A0A4Z1J202</accession>
<keyword evidence="2" id="KW-1185">Reference proteome</keyword>